<evidence type="ECO:0000313" key="2">
    <source>
        <dbReference type="EMBL" id="EGU72790.1"/>
    </source>
</evidence>
<organism evidence="2">
    <name type="scientific">Fusarium oxysporum (strain Fo5176)</name>
    <name type="common">Fusarium vascular wilt</name>
    <dbReference type="NCBI Taxonomy" id="660025"/>
    <lineage>
        <taxon>Eukaryota</taxon>
        <taxon>Fungi</taxon>
        <taxon>Dikarya</taxon>
        <taxon>Ascomycota</taxon>
        <taxon>Pezizomycotina</taxon>
        <taxon>Sordariomycetes</taxon>
        <taxon>Hypocreomycetidae</taxon>
        <taxon>Hypocreales</taxon>
        <taxon>Nectriaceae</taxon>
        <taxon>Fusarium</taxon>
        <taxon>Fusarium oxysporum species complex</taxon>
    </lineage>
</organism>
<evidence type="ECO:0000256" key="1">
    <source>
        <dbReference type="SAM" id="MobiDB-lite"/>
    </source>
</evidence>
<feature type="compositionally biased region" description="Acidic residues" evidence="1">
    <location>
        <begin position="107"/>
        <end position="135"/>
    </location>
</feature>
<proteinExistence type="predicted"/>
<feature type="compositionally biased region" description="Basic and acidic residues" evidence="1">
    <location>
        <begin position="92"/>
        <end position="101"/>
    </location>
</feature>
<feature type="region of interest" description="Disordered" evidence="1">
    <location>
        <begin position="84"/>
        <end position="140"/>
    </location>
</feature>
<gene>
    <name evidence="2" type="ORF">FOXB_16701</name>
</gene>
<accession>F9GDG7</accession>
<protein>
    <submittedName>
        <fullName evidence="2">Uncharacterized protein</fullName>
    </submittedName>
</protein>
<comment type="caution">
    <text evidence="2">The sequence shown here is derived from an EMBL/GenBank/DDBJ whole genome shotgun (WGS) entry which is preliminary data.</text>
</comment>
<sequence length="244" mass="28038">MRVPDDFESSNEFSSPQLLHSRLAHFCMKEHLWQNPRGRGRPISGLEASAELPWIEGVACQRFFPSREGSKWFEFLQETRNSKKGARLAKSSRPDLSKDVRSLNCNNDEDDFDPEGEDDDNGDGDWDSEDNELDHDDYTYGSDQAEFSREAHPELQIQPDIELDIEAFDDFLEPLYKARRQASVVLLPQHLFPISERGPVLRVYLIEREQLICLLFQISVSQITPKKPILYLPASLLMLNEAGI</sequence>
<reference evidence="2" key="1">
    <citation type="journal article" date="2012" name="Mol. Plant Microbe Interact.">
        <title>A highly conserved effector in Fusarium oxysporum is required for full virulence on Arabidopsis.</title>
        <authorList>
            <person name="Thatcher L.F."/>
            <person name="Gardiner D.M."/>
            <person name="Kazan K."/>
            <person name="Manners J."/>
        </authorList>
    </citation>
    <scope>NUCLEOTIDE SEQUENCE [LARGE SCALE GENOMIC DNA]</scope>
    <source>
        <strain evidence="2">Fo5176</strain>
    </source>
</reference>
<dbReference type="AlphaFoldDB" id="F9GDG7"/>
<name>F9GDG7_FUSOF</name>
<dbReference type="EMBL" id="AFQF01005489">
    <property type="protein sequence ID" value="EGU72790.1"/>
    <property type="molecule type" value="Genomic_DNA"/>
</dbReference>